<evidence type="ECO:0000256" key="1">
    <source>
        <dbReference type="SAM" id="MobiDB-lite"/>
    </source>
</evidence>
<dbReference type="EMBL" id="JAUUTY010000004">
    <property type="protein sequence ID" value="KAK1653959.1"/>
    <property type="molecule type" value="Genomic_DNA"/>
</dbReference>
<proteinExistence type="predicted"/>
<gene>
    <name evidence="2" type="ORF">QYE76_071764</name>
</gene>
<keyword evidence="3" id="KW-1185">Reference proteome</keyword>
<evidence type="ECO:0000313" key="3">
    <source>
        <dbReference type="Proteomes" id="UP001231189"/>
    </source>
</evidence>
<dbReference type="GO" id="GO:0008270">
    <property type="term" value="F:zinc ion binding"/>
    <property type="evidence" value="ECO:0007669"/>
    <property type="project" value="InterPro"/>
</dbReference>
<protein>
    <submittedName>
        <fullName evidence="2">Uncharacterized protein</fullName>
    </submittedName>
</protein>
<comment type="caution">
    <text evidence="2">The sequence shown here is derived from an EMBL/GenBank/DDBJ whole genome shotgun (WGS) entry which is preliminary data.</text>
</comment>
<dbReference type="InterPro" id="IPR036875">
    <property type="entry name" value="Znf_CCHC_sf"/>
</dbReference>
<dbReference type="SUPFAM" id="SSF57756">
    <property type="entry name" value="Retrovirus zinc finger-like domains"/>
    <property type="match status" value="1"/>
</dbReference>
<reference evidence="2" key="1">
    <citation type="submission" date="2023-07" db="EMBL/GenBank/DDBJ databases">
        <title>A chromosome-level genome assembly of Lolium multiflorum.</title>
        <authorList>
            <person name="Chen Y."/>
            <person name="Copetti D."/>
            <person name="Kolliker R."/>
            <person name="Studer B."/>
        </authorList>
    </citation>
    <scope>NUCLEOTIDE SEQUENCE</scope>
    <source>
        <strain evidence="2">02402/16</strain>
        <tissue evidence="2">Leaf</tissue>
    </source>
</reference>
<feature type="region of interest" description="Disordered" evidence="1">
    <location>
        <begin position="198"/>
        <end position="254"/>
    </location>
</feature>
<dbReference type="PANTHER" id="PTHR33170:SF48">
    <property type="entry name" value="CCHC-TYPE DOMAIN-CONTAINING PROTEIN"/>
    <property type="match status" value="1"/>
</dbReference>
<dbReference type="PANTHER" id="PTHR33170">
    <property type="entry name" value="DUF4283 DOMAIN-CONTAINING PROTEIN-RELATED"/>
    <property type="match status" value="1"/>
</dbReference>
<sequence>MALRAGSRVVGCPGLVVGMEEKEVELLFEQLWHIPQHLDKPAPRREEDIKCKQDATVRSTTLPPPLPPDRLEICYLGVEEAEVVDLELQEEDMADRGLGGCGEPGHFKQSCDKKGFCFICKATNHPVEECRVIKRPPQIAKYIGSAATGLGFFHIEIPDDVVVNPVATTKNYGLVLTEKGNITKSKLVKEFAGRACYGVAEDPPPPSDDNGGRGNEDQANGRQDGMETDISAPAGNASVSSNSVTPNASSPGHVVRRVAAGGDDVKEYVSGSEIYDMLLKKGCIADDGRFVRNSGSNEVGESVREEVQMFLMEDQEHMSCQQRIALEGENMDTKVQEVALPEEIMPSFEKIDMEIEEKTDGQGRTRENKVWGPVQATRQSSRVDISMNVMEKAMEYKRRSNLDEPNKKMKGIIQSNAFQSLDVDDLGAMARNVGIDISVISSSFKMVQNTASVCGIGEK</sequence>
<feature type="compositionally biased region" description="Polar residues" evidence="1">
    <location>
        <begin position="237"/>
        <end position="250"/>
    </location>
</feature>
<dbReference type="Proteomes" id="UP001231189">
    <property type="component" value="Unassembled WGS sequence"/>
</dbReference>
<name>A0AAD8WH50_LOLMU</name>
<accession>A0AAD8WH50</accession>
<evidence type="ECO:0000313" key="2">
    <source>
        <dbReference type="EMBL" id="KAK1653959.1"/>
    </source>
</evidence>
<dbReference type="AlphaFoldDB" id="A0AAD8WH50"/>
<organism evidence="2 3">
    <name type="scientific">Lolium multiflorum</name>
    <name type="common">Italian ryegrass</name>
    <name type="synonym">Lolium perenne subsp. multiflorum</name>
    <dbReference type="NCBI Taxonomy" id="4521"/>
    <lineage>
        <taxon>Eukaryota</taxon>
        <taxon>Viridiplantae</taxon>
        <taxon>Streptophyta</taxon>
        <taxon>Embryophyta</taxon>
        <taxon>Tracheophyta</taxon>
        <taxon>Spermatophyta</taxon>
        <taxon>Magnoliopsida</taxon>
        <taxon>Liliopsida</taxon>
        <taxon>Poales</taxon>
        <taxon>Poaceae</taxon>
        <taxon>BOP clade</taxon>
        <taxon>Pooideae</taxon>
        <taxon>Poodae</taxon>
        <taxon>Poeae</taxon>
        <taxon>Poeae Chloroplast Group 2 (Poeae type)</taxon>
        <taxon>Loliodinae</taxon>
        <taxon>Loliinae</taxon>
        <taxon>Lolium</taxon>
    </lineage>
</organism>
<dbReference type="GO" id="GO:0003676">
    <property type="term" value="F:nucleic acid binding"/>
    <property type="evidence" value="ECO:0007669"/>
    <property type="project" value="InterPro"/>
</dbReference>